<dbReference type="InterPro" id="IPR036291">
    <property type="entry name" value="NAD(P)-bd_dom_sf"/>
</dbReference>
<dbReference type="EMBL" id="VTOU01000005">
    <property type="protein sequence ID" value="TZG24631.1"/>
    <property type="molecule type" value="Genomic_DNA"/>
</dbReference>
<dbReference type="Pfam" id="PF13561">
    <property type="entry name" value="adh_short_C2"/>
    <property type="match status" value="1"/>
</dbReference>
<dbReference type="AlphaFoldDB" id="A0A5D9C3U7"/>
<dbReference type="Gene3D" id="3.40.50.720">
    <property type="entry name" value="NAD(P)-binding Rossmann-like Domain"/>
    <property type="match status" value="1"/>
</dbReference>
<protein>
    <submittedName>
        <fullName evidence="3">SDR family oxidoreductase</fullName>
    </submittedName>
</protein>
<dbReference type="PRINTS" id="PR00081">
    <property type="entry name" value="GDHRDH"/>
</dbReference>
<dbReference type="PANTHER" id="PTHR43658">
    <property type="entry name" value="SHORT-CHAIN DEHYDROGENASE/REDUCTASE"/>
    <property type="match status" value="1"/>
</dbReference>
<proteinExistence type="inferred from homology"/>
<dbReference type="CDD" id="cd05233">
    <property type="entry name" value="SDR_c"/>
    <property type="match status" value="1"/>
</dbReference>
<evidence type="ECO:0000313" key="3">
    <source>
        <dbReference type="EMBL" id="TZG24631.1"/>
    </source>
</evidence>
<evidence type="ECO:0000256" key="2">
    <source>
        <dbReference type="ARBA" id="ARBA00023002"/>
    </source>
</evidence>
<name>A0A5D9C3U7_9SPHN</name>
<reference evidence="3 4" key="1">
    <citation type="submission" date="2019-08" db="EMBL/GenBank/DDBJ databases">
        <authorList>
            <person name="Wang G."/>
            <person name="Xu Z."/>
        </authorList>
    </citation>
    <scope>NUCLEOTIDE SEQUENCE [LARGE SCALE GENOMIC DNA]</scope>
    <source>
        <strain evidence="3 4">ZX</strain>
    </source>
</reference>
<accession>A0A5D9C3U7</accession>
<comment type="similarity">
    <text evidence="1">Belongs to the short-chain dehydrogenases/reductases (SDR) family.</text>
</comment>
<dbReference type="Proteomes" id="UP000322077">
    <property type="component" value="Unassembled WGS sequence"/>
</dbReference>
<keyword evidence="2" id="KW-0560">Oxidoreductase</keyword>
<dbReference type="PANTHER" id="PTHR43658:SF8">
    <property type="entry name" value="17-BETA-HYDROXYSTEROID DEHYDROGENASE 14-RELATED"/>
    <property type="match status" value="1"/>
</dbReference>
<evidence type="ECO:0000256" key="1">
    <source>
        <dbReference type="ARBA" id="ARBA00006484"/>
    </source>
</evidence>
<keyword evidence="4" id="KW-1185">Reference proteome</keyword>
<dbReference type="InterPro" id="IPR020904">
    <property type="entry name" value="Sc_DH/Rdtase_CS"/>
</dbReference>
<gene>
    <name evidence="3" type="ORF">FYJ91_18590</name>
</gene>
<dbReference type="FunFam" id="3.40.50.720:FF:000084">
    <property type="entry name" value="Short-chain dehydrogenase reductase"/>
    <property type="match status" value="1"/>
</dbReference>
<sequence length="246" mass="25695">MRYSGKTVMITGGAQGIGEAAARGFVQEGAAAVIADLDIDRATALAADLGRAIAVRVDVRDREAIDACVAAADAAFGGVDVLINCAALHNFTYGQPTLKLDIAKWRDMLDVNVVGIVNAVAAAQPSMQRRGGGVVVNLASINAYIGLSAYGVSKLAVRGLTSAMAGELAPDNIRVVGIAPGMVDSESVMAELPQHHRDALINQMQLIKRQGRREDIVNAFLFFCSDQASFITGETIIIGGGYPALP</sequence>
<organism evidence="3 4">
    <name type="scientific">Sphingomonas montanisoli</name>
    <dbReference type="NCBI Taxonomy" id="2606412"/>
    <lineage>
        <taxon>Bacteria</taxon>
        <taxon>Pseudomonadati</taxon>
        <taxon>Pseudomonadota</taxon>
        <taxon>Alphaproteobacteria</taxon>
        <taxon>Sphingomonadales</taxon>
        <taxon>Sphingomonadaceae</taxon>
        <taxon>Sphingomonas</taxon>
    </lineage>
</organism>
<dbReference type="GO" id="GO:0016491">
    <property type="term" value="F:oxidoreductase activity"/>
    <property type="evidence" value="ECO:0007669"/>
    <property type="project" value="UniProtKB-KW"/>
</dbReference>
<dbReference type="InterPro" id="IPR002347">
    <property type="entry name" value="SDR_fam"/>
</dbReference>
<comment type="caution">
    <text evidence="3">The sequence shown here is derived from an EMBL/GenBank/DDBJ whole genome shotgun (WGS) entry which is preliminary data.</text>
</comment>
<dbReference type="PROSITE" id="PS00061">
    <property type="entry name" value="ADH_SHORT"/>
    <property type="match status" value="1"/>
</dbReference>
<evidence type="ECO:0000313" key="4">
    <source>
        <dbReference type="Proteomes" id="UP000322077"/>
    </source>
</evidence>
<dbReference type="SUPFAM" id="SSF51735">
    <property type="entry name" value="NAD(P)-binding Rossmann-fold domains"/>
    <property type="match status" value="1"/>
</dbReference>
<dbReference type="RefSeq" id="WP_149523825.1">
    <property type="nucleotide sequence ID" value="NZ_VTOU01000005.1"/>
</dbReference>
<dbReference type="PRINTS" id="PR00080">
    <property type="entry name" value="SDRFAMILY"/>
</dbReference>